<proteinExistence type="predicted"/>
<dbReference type="AlphaFoldDB" id="A0A1Y2HA91"/>
<evidence type="ECO:0000256" key="1">
    <source>
        <dbReference type="SAM" id="SignalP"/>
    </source>
</evidence>
<feature type="chain" id="PRO_5013390864" description="Secreted protein" evidence="1">
    <location>
        <begin position="28"/>
        <end position="91"/>
    </location>
</feature>
<organism evidence="2 3">
    <name type="scientific">Catenaria anguillulae PL171</name>
    <dbReference type="NCBI Taxonomy" id="765915"/>
    <lineage>
        <taxon>Eukaryota</taxon>
        <taxon>Fungi</taxon>
        <taxon>Fungi incertae sedis</taxon>
        <taxon>Blastocladiomycota</taxon>
        <taxon>Blastocladiomycetes</taxon>
        <taxon>Blastocladiales</taxon>
        <taxon>Catenariaceae</taxon>
        <taxon>Catenaria</taxon>
    </lineage>
</organism>
<name>A0A1Y2HA91_9FUNG</name>
<evidence type="ECO:0000313" key="3">
    <source>
        <dbReference type="Proteomes" id="UP000193411"/>
    </source>
</evidence>
<gene>
    <name evidence="2" type="ORF">BCR44DRAFT_1297345</name>
</gene>
<sequence length="91" mass="9954">MCLARFSATRRCGNDLVLLCMVLVLTAPRPRLSPICVSMLCAARDFFAHGIDWNSCCVLVVPEVLQQIGSSSFSAYSNIPSWAPCHTSLFS</sequence>
<feature type="signal peptide" evidence="1">
    <location>
        <begin position="1"/>
        <end position="27"/>
    </location>
</feature>
<dbReference type="EMBL" id="MCFL01000080">
    <property type="protein sequence ID" value="ORZ30613.1"/>
    <property type="molecule type" value="Genomic_DNA"/>
</dbReference>
<comment type="caution">
    <text evidence="2">The sequence shown here is derived from an EMBL/GenBank/DDBJ whole genome shotgun (WGS) entry which is preliminary data.</text>
</comment>
<accession>A0A1Y2HA91</accession>
<reference evidence="2 3" key="1">
    <citation type="submission" date="2016-07" db="EMBL/GenBank/DDBJ databases">
        <title>Pervasive Adenine N6-methylation of Active Genes in Fungi.</title>
        <authorList>
            <consortium name="DOE Joint Genome Institute"/>
            <person name="Mondo S.J."/>
            <person name="Dannebaum R.O."/>
            <person name="Kuo R.C."/>
            <person name="Labutti K."/>
            <person name="Haridas S."/>
            <person name="Kuo A."/>
            <person name="Salamov A."/>
            <person name="Ahrendt S.R."/>
            <person name="Lipzen A."/>
            <person name="Sullivan W."/>
            <person name="Andreopoulos W.B."/>
            <person name="Clum A."/>
            <person name="Lindquist E."/>
            <person name="Daum C."/>
            <person name="Ramamoorthy G.K."/>
            <person name="Gryganskyi A."/>
            <person name="Culley D."/>
            <person name="Magnuson J.K."/>
            <person name="James T.Y."/>
            <person name="O'Malley M.A."/>
            <person name="Stajich J.E."/>
            <person name="Spatafora J.W."/>
            <person name="Visel A."/>
            <person name="Grigoriev I.V."/>
        </authorList>
    </citation>
    <scope>NUCLEOTIDE SEQUENCE [LARGE SCALE GENOMIC DNA]</scope>
    <source>
        <strain evidence="2 3">PL171</strain>
    </source>
</reference>
<evidence type="ECO:0000313" key="2">
    <source>
        <dbReference type="EMBL" id="ORZ30613.1"/>
    </source>
</evidence>
<dbReference type="Proteomes" id="UP000193411">
    <property type="component" value="Unassembled WGS sequence"/>
</dbReference>
<keyword evidence="1" id="KW-0732">Signal</keyword>
<protein>
    <recommendedName>
        <fullName evidence="4">Secreted protein</fullName>
    </recommendedName>
</protein>
<evidence type="ECO:0008006" key="4">
    <source>
        <dbReference type="Google" id="ProtNLM"/>
    </source>
</evidence>
<keyword evidence="3" id="KW-1185">Reference proteome</keyword>